<dbReference type="EMBL" id="UINC01176938">
    <property type="protein sequence ID" value="SVD84311.1"/>
    <property type="molecule type" value="Genomic_DNA"/>
</dbReference>
<dbReference type="Pfam" id="PF14237">
    <property type="entry name" value="GYF_2"/>
    <property type="match status" value="1"/>
</dbReference>
<feature type="domain" description="GYF" evidence="1">
    <location>
        <begin position="4"/>
        <end position="49"/>
    </location>
</feature>
<proteinExistence type="predicted"/>
<name>A0A382YMS4_9ZZZZ</name>
<dbReference type="AlphaFoldDB" id="A0A382YMS4"/>
<protein>
    <recommendedName>
        <fullName evidence="1">GYF domain-containing protein</fullName>
    </recommendedName>
</protein>
<dbReference type="InterPro" id="IPR025640">
    <property type="entry name" value="GYF_2"/>
</dbReference>
<evidence type="ECO:0000259" key="1">
    <source>
        <dbReference type="Pfam" id="PF14237"/>
    </source>
</evidence>
<reference evidence="2" key="1">
    <citation type="submission" date="2018-05" db="EMBL/GenBank/DDBJ databases">
        <authorList>
            <person name="Lanie J.A."/>
            <person name="Ng W.-L."/>
            <person name="Kazmierczak K.M."/>
            <person name="Andrzejewski T.M."/>
            <person name="Davidsen T.M."/>
            <person name="Wayne K.J."/>
            <person name="Tettelin H."/>
            <person name="Glass J.I."/>
            <person name="Rusch D."/>
            <person name="Podicherti R."/>
            <person name="Tsui H.-C.T."/>
            <person name="Winkler M.E."/>
        </authorList>
    </citation>
    <scope>NUCLEOTIDE SEQUENCE</scope>
</reference>
<accession>A0A382YMS4</accession>
<organism evidence="2">
    <name type="scientific">marine metagenome</name>
    <dbReference type="NCBI Taxonomy" id="408172"/>
    <lineage>
        <taxon>unclassified sequences</taxon>
        <taxon>metagenomes</taxon>
        <taxon>ecological metagenomes</taxon>
    </lineage>
</organism>
<feature type="non-terminal residue" evidence="2">
    <location>
        <position position="137"/>
    </location>
</feature>
<gene>
    <name evidence="2" type="ORF">METZ01_LOCUS437165</name>
</gene>
<sequence>MEIFIAQGSNQIGPFTLEEVHNQLQAGSLSAEDHYFHEGLDNWTTLRELDFSTLGPLPLEPTPSLPPPENSIPESLQKDLDDFIETLDHSLGSNMISVVLYGGLVKRKSVKDSAPINLIVIVREISTQILEQVAETY</sequence>
<evidence type="ECO:0000313" key="2">
    <source>
        <dbReference type="EMBL" id="SVD84311.1"/>
    </source>
</evidence>